<organism evidence="1 2">
    <name type="scientific">Flammeovirga agarivorans</name>
    <dbReference type="NCBI Taxonomy" id="2726742"/>
    <lineage>
        <taxon>Bacteria</taxon>
        <taxon>Pseudomonadati</taxon>
        <taxon>Bacteroidota</taxon>
        <taxon>Cytophagia</taxon>
        <taxon>Cytophagales</taxon>
        <taxon>Flammeovirgaceae</taxon>
        <taxon>Flammeovirga</taxon>
    </lineage>
</organism>
<dbReference type="EMBL" id="JABAIL010000003">
    <property type="protein sequence ID" value="NLR91685.1"/>
    <property type="molecule type" value="Genomic_DNA"/>
</dbReference>
<comment type="caution">
    <text evidence="1">The sequence shown here is derived from an EMBL/GenBank/DDBJ whole genome shotgun (WGS) entry which is preliminary data.</text>
</comment>
<dbReference type="Proteomes" id="UP000585050">
    <property type="component" value="Unassembled WGS sequence"/>
</dbReference>
<proteinExistence type="predicted"/>
<protein>
    <submittedName>
        <fullName evidence="1">Uncharacterized protein</fullName>
    </submittedName>
</protein>
<dbReference type="AlphaFoldDB" id="A0A7X8XW30"/>
<gene>
    <name evidence="1" type="ORF">HGP29_10735</name>
</gene>
<evidence type="ECO:0000313" key="1">
    <source>
        <dbReference type="EMBL" id="NLR91685.1"/>
    </source>
</evidence>
<accession>A0A7X8XW30</accession>
<reference evidence="1 2" key="1">
    <citation type="submission" date="2020-04" db="EMBL/GenBank/DDBJ databases">
        <title>Flammeovirga sp. SR4, a novel species isolated from seawater.</title>
        <authorList>
            <person name="Wang X."/>
        </authorList>
    </citation>
    <scope>NUCLEOTIDE SEQUENCE [LARGE SCALE GENOMIC DNA]</scope>
    <source>
        <strain evidence="1 2">SR4</strain>
    </source>
</reference>
<sequence>MKQYLIVLISVAFSSCYTSKKSTHQGADFGGEIVKITEKKYDAKDKAGEYTVIYSDNLHSRVFYYNDQKSLTKQEFINPEGEVYWVIENTYDEDNVKTGTEISYGGRLESRQINKVIDGKVVEGTRYDGEGNIKEVYSYKYAGEWKSEITTKNPKGELISVRSIHREEGEIVSVVEKDATGQITYNNVLENNEQGDVVKSETERPIKEYHEIVYYTYDYDAQGNWVRKYHFDNQREIMFITVRNLVYKGDEKKVLTKDALIGEWFVFGRHVDRMEFKADQSFIIRNKDKEGIVGRWELDTEEHQILLKPETKEVKIAFDYTMEGQTIRLFAKEINEEMTLEKRVSTKKTPQQVTESAFLKKWAVKGKTGDFIEFKEEQVFVNERPDKAPRIGEWKLDVKNKVIRIKEEGKSNSAELIYYFRENTLLLYSMDGELQLTLDPVDTGLVK</sequence>
<evidence type="ECO:0000313" key="2">
    <source>
        <dbReference type="Proteomes" id="UP000585050"/>
    </source>
</evidence>
<dbReference type="RefSeq" id="WP_168882401.1">
    <property type="nucleotide sequence ID" value="NZ_JABAIL010000003.1"/>
</dbReference>
<name>A0A7X8XW30_9BACT</name>
<dbReference type="PROSITE" id="PS51257">
    <property type="entry name" value="PROKAR_LIPOPROTEIN"/>
    <property type="match status" value="1"/>
</dbReference>
<keyword evidence="2" id="KW-1185">Reference proteome</keyword>